<protein>
    <submittedName>
        <fullName evidence="1">Uncharacterized protein</fullName>
    </submittedName>
</protein>
<proteinExistence type="predicted"/>
<organism evidence="1 2">
    <name type="scientific">Yoonia sediminilitoris</name>
    <dbReference type="NCBI Taxonomy" id="1286148"/>
    <lineage>
        <taxon>Bacteria</taxon>
        <taxon>Pseudomonadati</taxon>
        <taxon>Pseudomonadota</taxon>
        <taxon>Alphaproteobacteria</taxon>
        <taxon>Rhodobacterales</taxon>
        <taxon>Paracoccaceae</taxon>
        <taxon>Yoonia</taxon>
    </lineage>
</organism>
<dbReference type="AlphaFoldDB" id="A0A2T6K457"/>
<evidence type="ECO:0000313" key="1">
    <source>
        <dbReference type="EMBL" id="PUB09442.1"/>
    </source>
</evidence>
<dbReference type="EMBL" id="QBUD01000031">
    <property type="protein sequence ID" value="PUB09442.1"/>
    <property type="molecule type" value="Genomic_DNA"/>
</dbReference>
<comment type="caution">
    <text evidence="1">The sequence shown here is derived from an EMBL/GenBank/DDBJ whole genome shotgun (WGS) entry which is preliminary data.</text>
</comment>
<name>A0A2T6K457_9RHOB</name>
<reference evidence="1 2" key="1">
    <citation type="submission" date="2018-04" db="EMBL/GenBank/DDBJ databases">
        <title>Genomic Encyclopedia of Archaeal and Bacterial Type Strains, Phase II (KMG-II): from individual species to whole genera.</title>
        <authorList>
            <person name="Goeker M."/>
        </authorList>
    </citation>
    <scope>NUCLEOTIDE SEQUENCE [LARGE SCALE GENOMIC DNA]</scope>
    <source>
        <strain evidence="1 2">DSM 29955</strain>
    </source>
</reference>
<evidence type="ECO:0000313" key="2">
    <source>
        <dbReference type="Proteomes" id="UP000244523"/>
    </source>
</evidence>
<gene>
    <name evidence="1" type="ORF">C8N45_1314</name>
</gene>
<sequence>MHVVQGDHRSLAVNNRMGGNRTFTASPKMCPTIEIKQNFIGLAFLVVCGDHLGSTRNWNMLNINHKDDRLPSSP</sequence>
<keyword evidence="2" id="KW-1185">Reference proteome</keyword>
<dbReference type="Proteomes" id="UP000244523">
    <property type="component" value="Unassembled WGS sequence"/>
</dbReference>
<accession>A0A2T6K457</accession>